<evidence type="ECO:0000313" key="17">
    <source>
        <dbReference type="EMBL" id="PHO18482.1"/>
    </source>
</evidence>
<keyword evidence="5" id="KW-0597">Phosphoprotein</keyword>
<keyword evidence="11 14" id="KW-1133">Transmembrane helix</keyword>
<feature type="domain" description="Histidine kinase" evidence="15">
    <location>
        <begin position="453"/>
        <end position="670"/>
    </location>
</feature>
<evidence type="ECO:0000313" key="16">
    <source>
        <dbReference type="EMBL" id="AXX93229.1"/>
    </source>
</evidence>
<dbReference type="Proteomes" id="UP000262712">
    <property type="component" value="Chromosome"/>
</dbReference>
<keyword evidence="12" id="KW-0902">Two-component regulatory system</keyword>
<dbReference type="PROSITE" id="PS50109">
    <property type="entry name" value="HIS_KIN"/>
    <property type="match status" value="1"/>
</dbReference>
<dbReference type="InterPro" id="IPR005467">
    <property type="entry name" value="His_kinase_dom"/>
</dbReference>
<evidence type="ECO:0000256" key="5">
    <source>
        <dbReference type="ARBA" id="ARBA00022553"/>
    </source>
</evidence>
<evidence type="ECO:0000259" key="15">
    <source>
        <dbReference type="PROSITE" id="PS50109"/>
    </source>
</evidence>
<sequence>MKRNRVYILISIIFFLIYIFVICTTYNKNRNYLFKTTINNQLKLVSSYKQKFDERLSALKRIVETMGKKLIKKDKFKDFDSIKEMLTTAMISGDGFKSVYISYPDNFTISGRTDWYYSDDYIATKRPWYIEAINKKATIISKPYVGSPGFEDKLYISIASPIYDKNNKLLAVMSSDLELGTVQKELSELFPIKNGFAFLMTSDSKVIVQSNKLGFDFNNKKVKEFLHSFSKDKKGDKTFNLNDEKYIFTYEHLKNSDWLFVSVLEEKEIFKDLNQQLFMNLISSLILFILGLGTIIFISITQKKLYDKHLLLGHFAKSPTWGILLTDKNGNIIFINKVFEQIFNIKSKSLYEKPLDTILHVLKNKKEQNKIDSFQDIKNNLFTIKSYNLVKNDKVYRVQITPLLNRFQKQLEGTIITLNDISHEKYLEKKDSEQEQILIQNSKMAALGEMVSAISHQWRQPLSTLLMLISNAEEIVEKNSLHKANNFLLRSKKTIELMNETVNAFRNFYKEDFDKREFDLIKIINEIVLITLPQMKINAIELDFKYNKNINYKCRSYPSYIKQVLLNLITNAKDELCLVLKENPFFEAKISIELKKDKNYFYLIIEDNAKGVLKENKEKIFEPFFTTKAQGTGTGLYLCKLLVENKMHGEISLSKSKNPTRFLIKFGDTKNV</sequence>
<accession>A0A2G1DJ05</accession>
<dbReference type="InterPro" id="IPR033479">
    <property type="entry name" value="dCache_1"/>
</dbReference>
<dbReference type="InterPro" id="IPR003661">
    <property type="entry name" value="HisK_dim/P_dom"/>
</dbReference>
<dbReference type="Gene3D" id="3.30.450.20">
    <property type="entry name" value="PAS domain"/>
    <property type="match status" value="3"/>
</dbReference>
<dbReference type="InterPro" id="IPR000014">
    <property type="entry name" value="PAS"/>
</dbReference>
<evidence type="ECO:0000256" key="3">
    <source>
        <dbReference type="ARBA" id="ARBA00012438"/>
    </source>
</evidence>
<keyword evidence="10" id="KW-0067">ATP-binding</keyword>
<evidence type="ECO:0000256" key="10">
    <source>
        <dbReference type="ARBA" id="ARBA00022840"/>
    </source>
</evidence>
<dbReference type="EMBL" id="NXFY01000006">
    <property type="protein sequence ID" value="PHO18482.1"/>
    <property type="molecule type" value="Genomic_DNA"/>
</dbReference>
<evidence type="ECO:0000256" key="7">
    <source>
        <dbReference type="ARBA" id="ARBA00022692"/>
    </source>
</evidence>
<dbReference type="GO" id="GO:0005886">
    <property type="term" value="C:plasma membrane"/>
    <property type="evidence" value="ECO:0007669"/>
    <property type="project" value="UniProtKB-SubCell"/>
</dbReference>
<comment type="catalytic activity">
    <reaction evidence="1">
        <text>ATP + protein L-histidine = ADP + protein N-phospho-L-histidine.</text>
        <dbReference type="EC" id="2.7.13.3"/>
    </reaction>
</comment>
<keyword evidence="4" id="KW-1003">Cell membrane</keyword>
<evidence type="ECO:0000256" key="2">
    <source>
        <dbReference type="ARBA" id="ARBA00004651"/>
    </source>
</evidence>
<dbReference type="SMART" id="SM00387">
    <property type="entry name" value="HATPase_c"/>
    <property type="match status" value="1"/>
</dbReference>
<dbReference type="InterPro" id="IPR035965">
    <property type="entry name" value="PAS-like_dom_sf"/>
</dbReference>
<dbReference type="EMBL" id="CP032098">
    <property type="protein sequence ID" value="AXX93229.1"/>
    <property type="molecule type" value="Genomic_DNA"/>
</dbReference>
<evidence type="ECO:0000313" key="18">
    <source>
        <dbReference type="Proteomes" id="UP000221222"/>
    </source>
</evidence>
<comment type="subcellular location">
    <subcellularLocation>
        <location evidence="2">Cell membrane</location>
        <topology evidence="2">Multi-pass membrane protein</topology>
    </subcellularLocation>
</comment>
<evidence type="ECO:0000256" key="11">
    <source>
        <dbReference type="ARBA" id="ARBA00022989"/>
    </source>
</evidence>
<dbReference type="CDD" id="cd00082">
    <property type="entry name" value="HisKA"/>
    <property type="match status" value="1"/>
</dbReference>
<keyword evidence="9 17" id="KW-0418">Kinase</keyword>
<dbReference type="Proteomes" id="UP000221222">
    <property type="component" value="Unassembled WGS sequence"/>
</dbReference>
<dbReference type="EC" id="2.7.13.3" evidence="3"/>
<dbReference type="RefSeq" id="WP_099342119.1">
    <property type="nucleotide sequence ID" value="NZ_CP032098.1"/>
</dbReference>
<feature type="transmembrane region" description="Helical" evidence="14">
    <location>
        <begin position="6"/>
        <end position="26"/>
    </location>
</feature>
<dbReference type="CDD" id="cd12913">
    <property type="entry name" value="PDC1_MCP_like"/>
    <property type="match status" value="1"/>
</dbReference>
<keyword evidence="7 14" id="KW-0812">Transmembrane</keyword>
<dbReference type="SUPFAM" id="SSF103190">
    <property type="entry name" value="Sensory domain-like"/>
    <property type="match status" value="1"/>
</dbReference>
<dbReference type="InterPro" id="IPR036097">
    <property type="entry name" value="HisK_dim/P_sf"/>
</dbReference>
<evidence type="ECO:0000256" key="14">
    <source>
        <dbReference type="SAM" id="Phobius"/>
    </source>
</evidence>
<evidence type="ECO:0000256" key="9">
    <source>
        <dbReference type="ARBA" id="ARBA00022777"/>
    </source>
</evidence>
<dbReference type="PANTHER" id="PTHR43065">
    <property type="entry name" value="SENSOR HISTIDINE KINASE"/>
    <property type="match status" value="1"/>
</dbReference>
<keyword evidence="18" id="KW-1185">Reference proteome</keyword>
<dbReference type="CDD" id="cd00130">
    <property type="entry name" value="PAS"/>
    <property type="match status" value="1"/>
</dbReference>
<evidence type="ECO:0000256" key="1">
    <source>
        <dbReference type="ARBA" id="ARBA00000085"/>
    </source>
</evidence>
<dbReference type="AlphaFoldDB" id="A0A2G1DJ05"/>
<evidence type="ECO:0000256" key="6">
    <source>
        <dbReference type="ARBA" id="ARBA00022679"/>
    </source>
</evidence>
<evidence type="ECO:0000256" key="4">
    <source>
        <dbReference type="ARBA" id="ARBA00022475"/>
    </source>
</evidence>
<dbReference type="SUPFAM" id="SSF55785">
    <property type="entry name" value="PYP-like sensor domain (PAS domain)"/>
    <property type="match status" value="1"/>
</dbReference>
<evidence type="ECO:0000256" key="8">
    <source>
        <dbReference type="ARBA" id="ARBA00022741"/>
    </source>
</evidence>
<dbReference type="GO" id="GO:0005524">
    <property type="term" value="F:ATP binding"/>
    <property type="evidence" value="ECO:0007669"/>
    <property type="project" value="UniProtKB-KW"/>
</dbReference>
<protein>
    <recommendedName>
        <fullName evidence="3">histidine kinase</fullName>
        <ecNumber evidence="3">2.7.13.3</ecNumber>
    </recommendedName>
</protein>
<dbReference type="InterPro" id="IPR029151">
    <property type="entry name" value="Sensor-like_sf"/>
</dbReference>
<reference evidence="17 18" key="1">
    <citation type="submission" date="2017-09" db="EMBL/GenBank/DDBJ databases">
        <title>Arcobacter canalis sp. nov., a new species isolated from a water canal contaminated with urban sewage.</title>
        <authorList>
            <person name="Perez-Cataluna A."/>
            <person name="Salas-Masso N."/>
            <person name="Figueras M.J."/>
        </authorList>
    </citation>
    <scope>NUCLEOTIDE SEQUENCE [LARGE SCALE GENOMIC DNA]</scope>
    <source>
        <strain evidence="17 18">F98-3</strain>
    </source>
</reference>
<dbReference type="Pfam" id="PF02518">
    <property type="entry name" value="HATPase_c"/>
    <property type="match status" value="1"/>
</dbReference>
<keyword evidence="8" id="KW-0547">Nucleotide-binding</keyword>
<keyword evidence="13 14" id="KW-0472">Membrane</keyword>
<proteinExistence type="predicted"/>
<gene>
    <name evidence="16" type="ORF">AMOL_2276</name>
    <name evidence="17" type="ORF">CPU12_05680</name>
</gene>
<reference evidence="16 19" key="2">
    <citation type="submission" date="2018-08" db="EMBL/GenBank/DDBJ databases">
        <title>Complete genome of the Arcobacter molluscorum type strain LMG 25693.</title>
        <authorList>
            <person name="Miller W.G."/>
            <person name="Yee E."/>
            <person name="Bono J.L."/>
        </authorList>
    </citation>
    <scope>NUCLEOTIDE SEQUENCE [LARGE SCALE GENOMIC DNA]</scope>
    <source>
        <strain evidence="16 19">CECT 7696</strain>
    </source>
</reference>
<dbReference type="Pfam" id="PF02743">
    <property type="entry name" value="dCache_1"/>
    <property type="match status" value="1"/>
</dbReference>
<dbReference type="Gene3D" id="3.30.565.10">
    <property type="entry name" value="Histidine kinase-like ATPase, C-terminal domain"/>
    <property type="match status" value="1"/>
</dbReference>
<name>A0A2G1DJ05_9BACT</name>
<evidence type="ECO:0000313" key="19">
    <source>
        <dbReference type="Proteomes" id="UP000262712"/>
    </source>
</evidence>
<dbReference type="SUPFAM" id="SSF55874">
    <property type="entry name" value="ATPase domain of HSP90 chaperone/DNA topoisomerase II/histidine kinase"/>
    <property type="match status" value="1"/>
</dbReference>
<organism evidence="17 18">
    <name type="scientific">Malaciobacter molluscorum LMG 25693</name>
    <dbReference type="NCBI Taxonomy" id="870501"/>
    <lineage>
        <taxon>Bacteria</taxon>
        <taxon>Pseudomonadati</taxon>
        <taxon>Campylobacterota</taxon>
        <taxon>Epsilonproteobacteria</taxon>
        <taxon>Campylobacterales</taxon>
        <taxon>Arcobacteraceae</taxon>
        <taxon>Malaciobacter</taxon>
    </lineage>
</organism>
<feature type="transmembrane region" description="Helical" evidence="14">
    <location>
        <begin position="277"/>
        <end position="300"/>
    </location>
</feature>
<dbReference type="InterPro" id="IPR003594">
    <property type="entry name" value="HATPase_dom"/>
</dbReference>
<dbReference type="PRINTS" id="PR00344">
    <property type="entry name" value="BCTRLSENSOR"/>
</dbReference>
<dbReference type="Gene3D" id="1.10.287.130">
    <property type="match status" value="1"/>
</dbReference>
<dbReference type="KEGG" id="amol:AMOL_2276"/>
<evidence type="ECO:0000256" key="13">
    <source>
        <dbReference type="ARBA" id="ARBA00023136"/>
    </source>
</evidence>
<evidence type="ECO:0000256" key="12">
    <source>
        <dbReference type="ARBA" id="ARBA00023012"/>
    </source>
</evidence>
<dbReference type="GO" id="GO:0000155">
    <property type="term" value="F:phosphorelay sensor kinase activity"/>
    <property type="evidence" value="ECO:0007669"/>
    <property type="project" value="InterPro"/>
</dbReference>
<dbReference type="InterPro" id="IPR036890">
    <property type="entry name" value="HATPase_C_sf"/>
</dbReference>
<keyword evidence="6" id="KW-0808">Transferase</keyword>
<dbReference type="SUPFAM" id="SSF47384">
    <property type="entry name" value="Homodimeric domain of signal transducing histidine kinase"/>
    <property type="match status" value="1"/>
</dbReference>
<dbReference type="InterPro" id="IPR004358">
    <property type="entry name" value="Sig_transdc_His_kin-like_C"/>
</dbReference>